<dbReference type="EMBL" id="OD000211">
    <property type="protein sequence ID" value="CAD7396427.1"/>
    <property type="molecule type" value="Genomic_DNA"/>
</dbReference>
<name>A0A7R9CIK3_TIMPO</name>
<protein>
    <submittedName>
        <fullName evidence="1">Uncharacterized protein</fullName>
    </submittedName>
</protein>
<reference evidence="1" key="1">
    <citation type="submission" date="2020-11" db="EMBL/GenBank/DDBJ databases">
        <authorList>
            <person name="Tran Van P."/>
        </authorList>
    </citation>
    <scope>NUCLEOTIDE SEQUENCE</scope>
</reference>
<evidence type="ECO:0000313" key="1">
    <source>
        <dbReference type="EMBL" id="CAD7396427.1"/>
    </source>
</evidence>
<dbReference type="AlphaFoldDB" id="A0A7R9CIK3"/>
<organism evidence="1">
    <name type="scientific">Timema poppense</name>
    <name type="common">Walking stick</name>
    <dbReference type="NCBI Taxonomy" id="170557"/>
    <lineage>
        <taxon>Eukaryota</taxon>
        <taxon>Metazoa</taxon>
        <taxon>Ecdysozoa</taxon>
        <taxon>Arthropoda</taxon>
        <taxon>Hexapoda</taxon>
        <taxon>Insecta</taxon>
        <taxon>Pterygota</taxon>
        <taxon>Neoptera</taxon>
        <taxon>Polyneoptera</taxon>
        <taxon>Phasmatodea</taxon>
        <taxon>Timematodea</taxon>
        <taxon>Timematoidea</taxon>
        <taxon>Timematidae</taxon>
        <taxon>Timema</taxon>
    </lineage>
</organism>
<gene>
    <name evidence="1" type="ORF">TPSB3V08_LOCUS666</name>
</gene>
<sequence>MNRVNDFKVVIYSCLNLSCRTRVAMTCKPLFFKEPHCNLVGMNNTLPYPQCCPHYDCAKDEHGKLKNDTKGFRMNQKDCNFTPPYGIKLYSTVPASKGRQVTSLHDIPFADNAWRSEAMATILNCFRHAGAAELEEDPTEPQCYLREANKYYKKGSYPHPTECAIFTCDVIVGSDGKKKAEYIAFTCPHKNKDINSLITIKKIYNYLQPHYNLTFEPDVEREFILFIVMQSTALGVPPVASLLRSQHETLLTAT</sequence>
<accession>A0A7R9CIK3</accession>
<proteinExistence type="predicted"/>